<dbReference type="AlphaFoldDB" id="A0A5J4ZKA4"/>
<name>A0A5J4ZKA4_9ASTE</name>
<gene>
    <name evidence="2" type="ORF">F0562_015903</name>
</gene>
<reference evidence="2 3" key="1">
    <citation type="submission" date="2019-09" db="EMBL/GenBank/DDBJ databases">
        <title>A chromosome-level genome assembly of the Chinese tupelo Nyssa sinensis.</title>
        <authorList>
            <person name="Yang X."/>
            <person name="Kang M."/>
            <person name="Yang Y."/>
            <person name="Xiong H."/>
            <person name="Wang M."/>
            <person name="Zhang Z."/>
            <person name="Wang Z."/>
            <person name="Wu H."/>
            <person name="Ma T."/>
            <person name="Liu J."/>
            <person name="Xi Z."/>
        </authorList>
    </citation>
    <scope>NUCLEOTIDE SEQUENCE [LARGE SCALE GENOMIC DNA]</scope>
    <source>
        <strain evidence="2">J267</strain>
        <tissue evidence="2">Leaf</tissue>
    </source>
</reference>
<accession>A0A5J4ZKA4</accession>
<feature type="region of interest" description="Disordered" evidence="1">
    <location>
        <begin position="63"/>
        <end position="86"/>
    </location>
</feature>
<proteinExistence type="predicted"/>
<dbReference type="Proteomes" id="UP000325577">
    <property type="component" value="Linkage Group LG7"/>
</dbReference>
<organism evidence="2 3">
    <name type="scientific">Nyssa sinensis</name>
    <dbReference type="NCBI Taxonomy" id="561372"/>
    <lineage>
        <taxon>Eukaryota</taxon>
        <taxon>Viridiplantae</taxon>
        <taxon>Streptophyta</taxon>
        <taxon>Embryophyta</taxon>
        <taxon>Tracheophyta</taxon>
        <taxon>Spermatophyta</taxon>
        <taxon>Magnoliopsida</taxon>
        <taxon>eudicotyledons</taxon>
        <taxon>Gunneridae</taxon>
        <taxon>Pentapetalae</taxon>
        <taxon>asterids</taxon>
        <taxon>Cornales</taxon>
        <taxon>Nyssaceae</taxon>
        <taxon>Nyssa</taxon>
    </lineage>
</organism>
<dbReference type="EMBL" id="CM018050">
    <property type="protein sequence ID" value="KAA8518429.1"/>
    <property type="molecule type" value="Genomic_DNA"/>
</dbReference>
<evidence type="ECO:0000313" key="3">
    <source>
        <dbReference type="Proteomes" id="UP000325577"/>
    </source>
</evidence>
<keyword evidence="3" id="KW-1185">Reference proteome</keyword>
<evidence type="ECO:0000313" key="2">
    <source>
        <dbReference type="EMBL" id="KAA8518429.1"/>
    </source>
</evidence>
<protein>
    <submittedName>
        <fullName evidence="2">Uncharacterized protein</fullName>
    </submittedName>
</protein>
<evidence type="ECO:0000256" key="1">
    <source>
        <dbReference type="SAM" id="MobiDB-lite"/>
    </source>
</evidence>
<sequence length="86" mass="9381">MISREKLQKKNWLVDEEDDLVWHVATCGGLSPLKYSSSTSSLPFLSEKVAKYGETKLGFRTSEDKIRSTGGDSSGNNGGNEVADVK</sequence>